<dbReference type="InterPro" id="IPR011629">
    <property type="entry name" value="CobW-like_C"/>
</dbReference>
<feature type="compositionally biased region" description="Low complexity" evidence="6">
    <location>
        <begin position="7"/>
        <end position="18"/>
    </location>
</feature>
<gene>
    <name evidence="8" type="ORF">DLAC_02346</name>
</gene>
<organism evidence="8 9">
    <name type="scientific">Tieghemostelium lacteum</name>
    <name type="common">Slime mold</name>
    <name type="synonym">Dictyostelium lacteum</name>
    <dbReference type="NCBI Taxonomy" id="361077"/>
    <lineage>
        <taxon>Eukaryota</taxon>
        <taxon>Amoebozoa</taxon>
        <taxon>Evosea</taxon>
        <taxon>Eumycetozoa</taxon>
        <taxon>Dictyostelia</taxon>
        <taxon>Dictyosteliales</taxon>
        <taxon>Raperosteliaceae</taxon>
        <taxon>Tieghemostelium</taxon>
    </lineage>
</organism>
<evidence type="ECO:0000313" key="8">
    <source>
        <dbReference type="EMBL" id="KYR01228.1"/>
    </source>
</evidence>
<protein>
    <submittedName>
        <fullName evidence="8">COBW domain-containing protein</fullName>
    </submittedName>
</protein>
<dbReference type="Pfam" id="PF02492">
    <property type="entry name" value="cobW"/>
    <property type="match status" value="1"/>
</dbReference>
<evidence type="ECO:0000256" key="3">
    <source>
        <dbReference type="ARBA" id="ARBA00023186"/>
    </source>
</evidence>
<evidence type="ECO:0000256" key="2">
    <source>
        <dbReference type="ARBA" id="ARBA00022801"/>
    </source>
</evidence>
<reference evidence="8 9" key="1">
    <citation type="submission" date="2015-12" db="EMBL/GenBank/DDBJ databases">
        <title>Dictyostelia acquired genes for synthesis and detection of signals that induce cell-type specialization by lateral gene transfer from prokaryotes.</title>
        <authorList>
            <person name="Gloeckner G."/>
            <person name="Schaap P."/>
        </authorList>
    </citation>
    <scope>NUCLEOTIDE SEQUENCE [LARGE SCALE GENOMIC DNA]</scope>
    <source>
        <strain evidence="8 9">TK</strain>
    </source>
</reference>
<evidence type="ECO:0000256" key="5">
    <source>
        <dbReference type="ARBA" id="ARBA00049117"/>
    </source>
</evidence>
<feature type="domain" description="CobW C-terminal" evidence="7">
    <location>
        <begin position="304"/>
        <end position="421"/>
    </location>
</feature>
<evidence type="ECO:0000313" key="9">
    <source>
        <dbReference type="Proteomes" id="UP000076078"/>
    </source>
</evidence>
<dbReference type="Gene3D" id="3.40.50.300">
    <property type="entry name" value="P-loop containing nucleotide triphosphate hydrolases"/>
    <property type="match status" value="1"/>
</dbReference>
<evidence type="ECO:0000256" key="4">
    <source>
        <dbReference type="ARBA" id="ARBA00034320"/>
    </source>
</evidence>
<name>A0A152A4T0_TIELA</name>
<dbReference type="STRING" id="361077.A0A152A4T0"/>
<keyword evidence="2" id="KW-0378">Hydrolase</keyword>
<evidence type="ECO:0000259" key="7">
    <source>
        <dbReference type="SMART" id="SM00833"/>
    </source>
</evidence>
<dbReference type="PANTHER" id="PTHR43603:SF1">
    <property type="entry name" value="ZINC-REGULATED GTPASE METALLOPROTEIN ACTIVATOR 1"/>
    <property type="match status" value="1"/>
</dbReference>
<dbReference type="CDD" id="cd03112">
    <property type="entry name" value="CobW-like"/>
    <property type="match status" value="1"/>
</dbReference>
<evidence type="ECO:0000256" key="6">
    <source>
        <dbReference type="SAM" id="MobiDB-lite"/>
    </source>
</evidence>
<dbReference type="Pfam" id="PF07683">
    <property type="entry name" value="CobW_C"/>
    <property type="match status" value="1"/>
</dbReference>
<feature type="compositionally biased region" description="Basic residues" evidence="6">
    <location>
        <begin position="19"/>
        <end position="29"/>
    </location>
</feature>
<dbReference type="Proteomes" id="UP000076078">
    <property type="component" value="Unassembled WGS sequence"/>
</dbReference>
<evidence type="ECO:0000256" key="1">
    <source>
        <dbReference type="ARBA" id="ARBA00022741"/>
    </source>
</evidence>
<dbReference type="SMART" id="SM00833">
    <property type="entry name" value="CobW_C"/>
    <property type="match status" value="1"/>
</dbReference>
<dbReference type="OrthoDB" id="272672at2759"/>
<feature type="region of interest" description="Disordered" evidence="6">
    <location>
        <begin position="1"/>
        <end position="31"/>
    </location>
</feature>
<dbReference type="Gene3D" id="3.30.1220.10">
    <property type="entry name" value="CobW-like, C-terminal domain"/>
    <property type="match status" value="1"/>
</dbReference>
<dbReference type="InParanoid" id="A0A152A4T0"/>
<dbReference type="GO" id="GO:0000166">
    <property type="term" value="F:nucleotide binding"/>
    <property type="evidence" value="ECO:0007669"/>
    <property type="project" value="UniProtKB-KW"/>
</dbReference>
<keyword evidence="9" id="KW-1185">Reference proteome</keyword>
<dbReference type="InterPro" id="IPR027417">
    <property type="entry name" value="P-loop_NTPase"/>
</dbReference>
<comment type="similarity">
    <text evidence="4">Belongs to the SIMIBI class G3E GTPase family. ZNG1 subfamily.</text>
</comment>
<sequence length="468" mass="53675">MTIKIQKTNNNTMNSNKSHSTHTHSRSRKSIQQTIQRLKSKNIVKLPVTVLSGFLGSGKTTLLNYILNSDHGLKIAVIVNDMSEVNIDARLIQDDFKISRTVPTEKTFETVVEMQNGCICCTLREDLLIEVTKLAKEGKFDYLIIESSGISEPLPIAETFTFQIQDSKMNLKDYTKLDTMVTVVDSSTWLQEYMKGESLKDKEMAATSDDERTIVDLLVDQVEFANVILLNKCDLVDKKTLATIEGLLRHLNPTAKIIRTTRSIVNLEEIVNTRLFNFKQASQNPGWLREIRGTHVPETIEYGITSFIYRARRPFHSERLSKVIENGSKVFSGVLRSKGFTWVAPTPELIGMWNLAGIQLLIQNYGYWLADLKKHEYPNKETVEQIKKSWQEPYGDRRQEIVFIGNKMDQASIEKHLNECLLTDKEIDLGKDVWVTWEDPINLNETEEIEIDEEEDDYPICPINKKKL</sequence>
<dbReference type="InterPro" id="IPR003495">
    <property type="entry name" value="CobW/HypB/UreG_nucleotide-bd"/>
</dbReference>
<keyword evidence="3" id="KW-0143">Chaperone</keyword>
<accession>A0A152A4T0</accession>
<comment type="caution">
    <text evidence="8">The sequence shown here is derived from an EMBL/GenBank/DDBJ whole genome shotgun (WGS) entry which is preliminary data.</text>
</comment>
<dbReference type="AlphaFoldDB" id="A0A152A4T0"/>
<dbReference type="GO" id="GO:0016787">
    <property type="term" value="F:hydrolase activity"/>
    <property type="evidence" value="ECO:0007669"/>
    <property type="project" value="UniProtKB-KW"/>
</dbReference>
<dbReference type="EMBL" id="LODT01000011">
    <property type="protein sequence ID" value="KYR01228.1"/>
    <property type="molecule type" value="Genomic_DNA"/>
</dbReference>
<proteinExistence type="inferred from homology"/>
<dbReference type="PANTHER" id="PTHR43603">
    <property type="entry name" value="COBW DOMAIN-CONTAINING PROTEIN DDB_G0274527"/>
    <property type="match status" value="1"/>
</dbReference>
<comment type="catalytic activity">
    <reaction evidence="5">
        <text>GTP + H2O = GDP + phosphate + H(+)</text>
        <dbReference type="Rhea" id="RHEA:19669"/>
        <dbReference type="ChEBI" id="CHEBI:15377"/>
        <dbReference type="ChEBI" id="CHEBI:15378"/>
        <dbReference type="ChEBI" id="CHEBI:37565"/>
        <dbReference type="ChEBI" id="CHEBI:43474"/>
        <dbReference type="ChEBI" id="CHEBI:58189"/>
    </reaction>
    <physiologicalReaction direction="left-to-right" evidence="5">
        <dbReference type="Rhea" id="RHEA:19670"/>
    </physiologicalReaction>
</comment>
<dbReference type="InterPro" id="IPR051927">
    <property type="entry name" value="Zn_Chap_cDPG_Synth"/>
</dbReference>
<keyword evidence="1" id="KW-0547">Nucleotide-binding</keyword>
<dbReference type="OMA" id="WSQAGPN"/>
<dbReference type="InterPro" id="IPR036627">
    <property type="entry name" value="CobW-likC_sf"/>
</dbReference>
<dbReference type="SUPFAM" id="SSF52540">
    <property type="entry name" value="P-loop containing nucleoside triphosphate hydrolases"/>
    <property type="match status" value="1"/>
</dbReference>